<dbReference type="PATRIC" id="fig|1705561.3.peg.976"/>
<evidence type="ECO:0000313" key="4">
    <source>
        <dbReference type="Proteomes" id="UP000037688"/>
    </source>
</evidence>
<keyword evidence="2" id="KW-0472">Membrane</keyword>
<evidence type="ECO:0000313" key="3">
    <source>
        <dbReference type="EMBL" id="KOY17387.1"/>
    </source>
</evidence>
<dbReference type="Proteomes" id="UP000037688">
    <property type="component" value="Unassembled WGS sequence"/>
</dbReference>
<evidence type="ECO:0000256" key="1">
    <source>
        <dbReference type="SAM" id="Coils"/>
    </source>
</evidence>
<comment type="caution">
    <text evidence="3">The sequence shown here is derived from an EMBL/GenBank/DDBJ whole genome shotgun (WGS) entry which is preliminary data.</text>
</comment>
<keyword evidence="1" id="KW-0175">Coiled coil</keyword>
<accession>A0A0N0C5L6</accession>
<gene>
    <name evidence="3" type="ORF">AMS66_06295</name>
</gene>
<protein>
    <submittedName>
        <fullName evidence="3">Uncharacterized protein</fullName>
    </submittedName>
</protein>
<proteinExistence type="predicted"/>
<sequence length="87" mass="10483">MEIKDRPKITIPKTLLEKNMYNYLNLNMENAERQYKNARLMINLMKTEISIFFIYISWMIMEFSSGDKVTHHNWLPVVIFIIVFLVP</sequence>
<dbReference type="EMBL" id="LITU01000040">
    <property type="protein sequence ID" value="KOY17387.1"/>
    <property type="molecule type" value="Genomic_DNA"/>
</dbReference>
<organism evidence="3 4">
    <name type="scientific">Paenibacillus xylanivorans</name>
    <dbReference type="NCBI Taxonomy" id="1705561"/>
    <lineage>
        <taxon>Bacteria</taxon>
        <taxon>Bacillati</taxon>
        <taxon>Bacillota</taxon>
        <taxon>Bacilli</taxon>
        <taxon>Bacillales</taxon>
        <taxon>Paenibacillaceae</taxon>
        <taxon>Paenibacillus</taxon>
    </lineage>
</organism>
<keyword evidence="2" id="KW-0812">Transmembrane</keyword>
<keyword evidence="4" id="KW-1185">Reference proteome</keyword>
<feature type="transmembrane region" description="Helical" evidence="2">
    <location>
        <begin position="40"/>
        <end position="58"/>
    </location>
</feature>
<feature type="coiled-coil region" evidence="1">
    <location>
        <begin position="21"/>
        <end position="48"/>
    </location>
</feature>
<name>A0A0N0C5L6_9BACL</name>
<evidence type="ECO:0000256" key="2">
    <source>
        <dbReference type="SAM" id="Phobius"/>
    </source>
</evidence>
<dbReference type="AlphaFoldDB" id="A0A0N0C5L6"/>
<keyword evidence="2" id="KW-1133">Transmembrane helix</keyword>
<feature type="transmembrane region" description="Helical" evidence="2">
    <location>
        <begin position="70"/>
        <end position="86"/>
    </location>
</feature>
<reference evidence="3 4" key="1">
    <citation type="submission" date="2015-08" db="EMBL/GenBank/DDBJ databases">
        <title>Draft genome sequence of cellulolytic and xylanolytic Paenibacillus sp. A59, isolated from a decaying forest soil from Patagonia, Argentina.</title>
        <authorList>
            <person name="Ghio S."/>
            <person name="Caceres A.M."/>
            <person name="Talia P."/>
            <person name="Grasso D."/>
            <person name="Campos E."/>
        </authorList>
    </citation>
    <scope>NUCLEOTIDE SEQUENCE [LARGE SCALE GENOMIC DNA]</scope>
    <source>
        <strain evidence="3 4">A59</strain>
    </source>
</reference>